<dbReference type="InterPro" id="IPR010730">
    <property type="entry name" value="HET"/>
</dbReference>
<name>A0A1W2TI30_ROSNE</name>
<organism evidence="2">
    <name type="scientific">Rosellinia necatrix</name>
    <name type="common">White root-rot fungus</name>
    <dbReference type="NCBI Taxonomy" id="77044"/>
    <lineage>
        <taxon>Eukaryota</taxon>
        <taxon>Fungi</taxon>
        <taxon>Dikarya</taxon>
        <taxon>Ascomycota</taxon>
        <taxon>Pezizomycotina</taxon>
        <taxon>Sordariomycetes</taxon>
        <taxon>Xylariomycetidae</taxon>
        <taxon>Xylariales</taxon>
        <taxon>Xylariaceae</taxon>
        <taxon>Rosellinia</taxon>
    </lineage>
</organism>
<proteinExistence type="predicted"/>
<evidence type="ECO:0000313" key="3">
    <source>
        <dbReference type="Proteomes" id="UP000054516"/>
    </source>
</evidence>
<dbReference type="PANTHER" id="PTHR33112">
    <property type="entry name" value="DOMAIN PROTEIN, PUTATIVE-RELATED"/>
    <property type="match status" value="1"/>
</dbReference>
<reference evidence="2" key="1">
    <citation type="submission" date="2016-03" db="EMBL/GenBank/DDBJ databases">
        <title>Draft genome sequence of Rosellinia necatrix.</title>
        <authorList>
            <person name="Kanematsu S."/>
        </authorList>
    </citation>
    <scope>NUCLEOTIDE SEQUENCE [LARGE SCALE GENOMIC DNA]</scope>
    <source>
        <strain evidence="2">W97</strain>
    </source>
</reference>
<dbReference type="PANTHER" id="PTHR33112:SF1">
    <property type="entry name" value="HETEROKARYON INCOMPATIBILITY DOMAIN-CONTAINING PROTEIN"/>
    <property type="match status" value="1"/>
</dbReference>
<gene>
    <name evidence="2" type="ORF">SAMD00023353_2801420</name>
</gene>
<dbReference type="AlphaFoldDB" id="A0A1W2TI30"/>
<dbReference type="OMA" id="NANICIM"/>
<sequence length="782" mass="88409">MHPWGVYGKEFPEPVKKEATKPQRRGLTRWLTPLFKNEAPSLCQVCLNRKLDFRPLIEEPPGAPYNDVDDYMLTELEEQKAVHINDFLLDEATANESKCSLCRLLLYCADKSLQRDWLLRMPCLCTIRPRYDWLTHDGVTGNVIHRYQVWVNIQPVEPDIVFDVTSTKKLRRVRKPRLIVPPQVNLRLLREWVRRCDEKHSHSGIPNTTGSRMQPILARGLFRVINTSTGSVEAPTSLPKFVALSYVWGPASEQSGYAPLESKPIAAHARTIRDAATVAKAIGFKWIWVDRICIDQTSQHEKTLLIPRMKDIFAAAQLTIVAGCGADAQVGLLGSPGTPRTTEKSILLGSSVALLPVSVSASRLIDDAFWSRRGWTFEEHIFSRRLLYVLESEVYFRCGTHTFRESMGCSPIGLNEGIVHRGIIGQRHRSYAVELHQSIQSKPANMSEVLNTDRFLSSVETYCNRDLMVEGDRVPAFAGVAIAALPAPIDEVSEQSLLGHGHPLHLFEILLTWQRGYSDRAKYLLPPDKPFAPSWSWASSPDGARYTRVRNQLLLNPDSWFQYTVLSNQDIVGIPTGSNSVDQLIGLKLPDELIADQPWMKGLSDNLPRGYEARPATDSRIYDSPSLPKLHLVTLVFDAQFLQLDEPHSLYKSAPRDTYVLTSLGSTETAHEVDRVLGMNFRDTWGLNSYLEPRYYACERASRPQPFETFAVITGRAFRPPPGGHAPGELRYDLWVMLLDPPGQHDTYTRVGLSRLQYLHEGSHNTKVIKEGRPRWQHICIA</sequence>
<feature type="domain" description="Heterokaryon incompatibility" evidence="1">
    <location>
        <begin position="241"/>
        <end position="379"/>
    </location>
</feature>
<dbReference type="OrthoDB" id="5428863at2759"/>
<accession>A0A1W2TI30</accession>
<evidence type="ECO:0000313" key="2">
    <source>
        <dbReference type="EMBL" id="GAP87801.2"/>
    </source>
</evidence>
<dbReference type="EMBL" id="DF977473">
    <property type="protein sequence ID" value="GAP87801.2"/>
    <property type="molecule type" value="Genomic_DNA"/>
</dbReference>
<dbReference type="Proteomes" id="UP000054516">
    <property type="component" value="Unassembled WGS sequence"/>
</dbReference>
<keyword evidence="3" id="KW-1185">Reference proteome</keyword>
<evidence type="ECO:0000259" key="1">
    <source>
        <dbReference type="Pfam" id="PF06985"/>
    </source>
</evidence>
<protein>
    <submittedName>
        <fullName evidence="2">Putative tol protein</fullName>
    </submittedName>
</protein>
<dbReference type="Pfam" id="PF06985">
    <property type="entry name" value="HET"/>
    <property type="match status" value="1"/>
</dbReference>